<dbReference type="SUPFAM" id="SSF52540">
    <property type="entry name" value="P-loop containing nucleoside triphosphate hydrolases"/>
    <property type="match status" value="1"/>
</dbReference>
<protein>
    <submittedName>
        <fullName evidence="3">ATP-binding protein</fullName>
    </submittedName>
</protein>
<dbReference type="PANTHER" id="PTHR43566:SF2">
    <property type="entry name" value="DUF4143 DOMAIN-CONTAINING PROTEIN"/>
    <property type="match status" value="1"/>
</dbReference>
<proteinExistence type="predicted"/>
<dbReference type="AlphaFoldDB" id="A0A6P1Y0C0"/>
<dbReference type="Pfam" id="PF13635">
    <property type="entry name" value="DUF4143"/>
    <property type="match status" value="1"/>
</dbReference>
<dbReference type="EMBL" id="CP048020">
    <property type="protein sequence ID" value="QHX42700.1"/>
    <property type="molecule type" value="Genomic_DNA"/>
</dbReference>
<dbReference type="PANTHER" id="PTHR43566">
    <property type="entry name" value="CONSERVED PROTEIN"/>
    <property type="match status" value="1"/>
</dbReference>
<feature type="domain" description="DUF4143" evidence="2">
    <location>
        <begin position="180"/>
        <end position="336"/>
    </location>
</feature>
<evidence type="ECO:0000259" key="1">
    <source>
        <dbReference type="Pfam" id="PF13173"/>
    </source>
</evidence>
<name>A0A6P1Y0C0_9SPIR</name>
<dbReference type="KEGG" id="trz:GWP43_03710"/>
<evidence type="ECO:0000313" key="4">
    <source>
        <dbReference type="Proteomes" id="UP000464374"/>
    </source>
</evidence>
<accession>A0A6P1Y0C0</accession>
<keyword evidence="3" id="KW-0067">ATP-binding</keyword>
<reference evidence="3 4" key="1">
    <citation type="submission" date="2020-01" db="EMBL/GenBank/DDBJ databases">
        <title>Complete genome sequence of a human oral phylogroup 1 Treponema sp. strain ATCC 700766, originally isolated from periodontitis dental plaque.</title>
        <authorList>
            <person name="Chan Y."/>
            <person name="Huo Y.-B."/>
            <person name="Yu X.-L."/>
            <person name="Zeng H."/>
            <person name="Leung W.-K."/>
            <person name="Watt R.M."/>
        </authorList>
    </citation>
    <scope>NUCLEOTIDE SEQUENCE [LARGE SCALE GENOMIC DNA]</scope>
    <source>
        <strain evidence="3 4">OMZ 804</strain>
    </source>
</reference>
<sequence length="389" mass="43892">MVKRTAEEALRRLASQFPVIGITGPRQSGKSTLAKAVFPDKKYVTFDDRTMRDLAASNPNDFIMAFPDGAVIDEAQKVPEIFDAIKLHVDREHSAPGTFIVTGSSQLRLKANMTDSLAGRAAFLKLLPFSIHELQTGGVLPDNPYTLIFSGQYPPLYDTDRHFIPEDWYENYIDTYLDLDIRDQINSGNISLFKKFVQICAVQSGQLLSMDSIARDTGISAPTVKSWLSILEASFIIHFLEPNTNNLGRSIVKTPKLYFVDSGLMCHLLRLETKEDLLLSRYKGAAVETFAVSELLKYRMNQGKKANLTFFRDSKGLEVDTIADWNRTFAIEIKSSNAPDAKLSRSTKKYLQLLNDETAKNAVFYLSDMSMDINGTSYVSWRDWEKHLQ</sequence>
<dbReference type="InterPro" id="IPR041682">
    <property type="entry name" value="AAA_14"/>
</dbReference>
<evidence type="ECO:0000259" key="2">
    <source>
        <dbReference type="Pfam" id="PF13635"/>
    </source>
</evidence>
<dbReference type="Pfam" id="PF13173">
    <property type="entry name" value="AAA_14"/>
    <property type="match status" value="1"/>
</dbReference>
<gene>
    <name evidence="3" type="ORF">GWP43_03710</name>
</gene>
<keyword evidence="3" id="KW-0547">Nucleotide-binding</keyword>
<evidence type="ECO:0000313" key="3">
    <source>
        <dbReference type="EMBL" id="QHX42700.1"/>
    </source>
</evidence>
<dbReference type="InterPro" id="IPR025420">
    <property type="entry name" value="DUF4143"/>
</dbReference>
<organism evidence="3 4">
    <name type="scientific">Treponema vincentii</name>
    <dbReference type="NCBI Taxonomy" id="69710"/>
    <lineage>
        <taxon>Bacteria</taxon>
        <taxon>Pseudomonadati</taxon>
        <taxon>Spirochaetota</taxon>
        <taxon>Spirochaetia</taxon>
        <taxon>Spirochaetales</taxon>
        <taxon>Treponemataceae</taxon>
        <taxon>Treponema</taxon>
    </lineage>
</organism>
<dbReference type="InterPro" id="IPR027417">
    <property type="entry name" value="P-loop_NTPase"/>
</dbReference>
<dbReference type="Proteomes" id="UP000464374">
    <property type="component" value="Chromosome"/>
</dbReference>
<dbReference type="RefSeq" id="WP_162662798.1">
    <property type="nucleotide sequence ID" value="NZ_CP048020.1"/>
</dbReference>
<feature type="domain" description="AAA" evidence="1">
    <location>
        <begin position="17"/>
        <end position="134"/>
    </location>
</feature>
<dbReference type="GO" id="GO:0005524">
    <property type="term" value="F:ATP binding"/>
    <property type="evidence" value="ECO:0007669"/>
    <property type="project" value="UniProtKB-KW"/>
</dbReference>